<dbReference type="InterPro" id="IPR002181">
    <property type="entry name" value="Fibrinogen_a/b/g_C_dom"/>
</dbReference>
<dbReference type="InterPro" id="IPR014716">
    <property type="entry name" value="Fibrinogen_a/b/g_C_1"/>
</dbReference>
<dbReference type="SMART" id="SM00186">
    <property type="entry name" value="FBG"/>
    <property type="match status" value="1"/>
</dbReference>
<dbReference type="GO" id="GO:0042730">
    <property type="term" value="P:fibrinolysis"/>
    <property type="evidence" value="ECO:0007669"/>
    <property type="project" value="TreeGrafter"/>
</dbReference>
<comment type="caution">
    <text evidence="8">The sequence shown here is derived from an EMBL/GenBank/DDBJ whole genome shotgun (WGS) entry which is preliminary data.</text>
</comment>
<dbReference type="PANTHER" id="PTHR47221">
    <property type="entry name" value="FIBRINOGEN ALPHA CHAIN"/>
    <property type="match status" value="1"/>
</dbReference>
<feature type="coiled-coil region" evidence="5">
    <location>
        <begin position="82"/>
        <end position="148"/>
    </location>
</feature>
<dbReference type="GO" id="GO:0005577">
    <property type="term" value="C:fibrinogen complex"/>
    <property type="evidence" value="ECO:0007669"/>
    <property type="project" value="TreeGrafter"/>
</dbReference>
<keyword evidence="5" id="KW-0175">Coiled coil</keyword>
<evidence type="ECO:0000256" key="2">
    <source>
        <dbReference type="ARBA" id="ARBA00022525"/>
    </source>
</evidence>
<accession>A0A8T3CJE8</accession>
<dbReference type="InterPro" id="IPR036056">
    <property type="entry name" value="Fibrinogen-like_C"/>
</dbReference>
<dbReference type="EMBL" id="JAERUA010000024">
    <property type="protein sequence ID" value="KAI1883194.1"/>
    <property type="molecule type" value="Genomic_DNA"/>
</dbReference>
<reference evidence="8" key="1">
    <citation type="submission" date="2021-01" db="EMBL/GenBank/DDBJ databases">
        <authorList>
            <person name="Zahm M."/>
            <person name="Roques C."/>
            <person name="Cabau C."/>
            <person name="Klopp C."/>
            <person name="Donnadieu C."/>
            <person name="Jouanno E."/>
            <person name="Lampietro C."/>
            <person name="Louis A."/>
            <person name="Herpin A."/>
            <person name="Echchiki A."/>
            <person name="Berthelot C."/>
            <person name="Parey E."/>
            <person name="Roest-Crollius H."/>
            <person name="Braasch I."/>
            <person name="Postlethwait J."/>
            <person name="Bobe J."/>
            <person name="Montfort J."/>
            <person name="Bouchez O."/>
            <person name="Begum T."/>
            <person name="Mejri S."/>
            <person name="Adams A."/>
            <person name="Chen W.-J."/>
            <person name="Guiguen Y."/>
        </authorList>
    </citation>
    <scope>NUCLEOTIDE SEQUENCE</scope>
    <source>
        <tissue evidence="8">Blood</tissue>
    </source>
</reference>
<dbReference type="Proteomes" id="UP000829720">
    <property type="component" value="Unassembled WGS sequence"/>
</dbReference>
<sequence length="465" mass="52703">MKLALLLVLLALAWASAYPAKDAKPEDPTASELPADNRSRFAMLDDVRLLANGLLQLGHSLREFVHKTKGQINDIFNKLSIFDRSFNQLSEVTSEIREKEEELKKTTSVLKANNQEIKSLSLEIHSKMNSILEERSQLQTKVGGLEEKISGLSQSLPPAEQLGEISQLKEVIYAQERSITALLKEVKGQHEQLNFHRDKIKLLEERLSSDAFQETMEKTADSTHEAPGLEYLAHNLTNSSSDMNDLPSDCSEVFSRGERKSGIYPIKPNQSEPFYVYCQITADGGSTVIQSRQDGSVDFDQTWERYENGFGNLEKEFWLGLRKMYAIARESRSILHIELEDWKQGRRFIEYLFTLEGPASHYALHLTHLSGDLPDAMTNYTGIRFSTKDNHSNKEDSTCTHNHTGGWWFNTCGGNNLNGRYTHSRPRGRIERKRGIHWRPAGGNSYSLKATTISIRPAAHDDSFL</sequence>
<evidence type="ECO:0000256" key="5">
    <source>
        <dbReference type="SAM" id="Coils"/>
    </source>
</evidence>
<organism evidence="8 9">
    <name type="scientific">Albula goreensis</name>
    <dbReference type="NCBI Taxonomy" id="1534307"/>
    <lineage>
        <taxon>Eukaryota</taxon>
        <taxon>Metazoa</taxon>
        <taxon>Chordata</taxon>
        <taxon>Craniata</taxon>
        <taxon>Vertebrata</taxon>
        <taxon>Euteleostomi</taxon>
        <taxon>Actinopterygii</taxon>
        <taxon>Neopterygii</taxon>
        <taxon>Teleostei</taxon>
        <taxon>Albuliformes</taxon>
        <taxon>Albulidae</taxon>
        <taxon>Albula</taxon>
    </lineage>
</organism>
<keyword evidence="4" id="KW-0325">Glycoprotein</keyword>
<dbReference type="SUPFAM" id="SSF56496">
    <property type="entry name" value="Fibrinogen C-terminal domain-like"/>
    <property type="match status" value="1"/>
</dbReference>
<keyword evidence="6" id="KW-0732">Signal</keyword>
<protein>
    <recommendedName>
        <fullName evidence="7">Fibrinogen C-terminal domain-containing protein</fullName>
    </recommendedName>
</protein>
<dbReference type="InterPro" id="IPR037579">
    <property type="entry name" value="FIB_ANG-like"/>
</dbReference>
<evidence type="ECO:0000256" key="6">
    <source>
        <dbReference type="SAM" id="SignalP"/>
    </source>
</evidence>
<dbReference type="Pfam" id="PF00147">
    <property type="entry name" value="Fibrinogen_C"/>
    <property type="match status" value="1"/>
</dbReference>
<dbReference type="GO" id="GO:0072377">
    <property type="term" value="P:blood coagulation, common pathway"/>
    <property type="evidence" value="ECO:0007669"/>
    <property type="project" value="TreeGrafter"/>
</dbReference>
<evidence type="ECO:0000313" key="8">
    <source>
        <dbReference type="EMBL" id="KAI1883194.1"/>
    </source>
</evidence>
<keyword evidence="2" id="KW-0964">Secreted</keyword>
<dbReference type="AlphaFoldDB" id="A0A8T3CJE8"/>
<feature type="chain" id="PRO_5035841495" description="Fibrinogen C-terminal domain-containing protein" evidence="6">
    <location>
        <begin position="18"/>
        <end position="465"/>
    </location>
</feature>
<keyword evidence="3" id="KW-1015">Disulfide bond</keyword>
<dbReference type="GO" id="GO:0030674">
    <property type="term" value="F:protein-macromolecule adaptor activity"/>
    <property type="evidence" value="ECO:0007669"/>
    <property type="project" value="TreeGrafter"/>
</dbReference>
<evidence type="ECO:0000256" key="3">
    <source>
        <dbReference type="ARBA" id="ARBA00023157"/>
    </source>
</evidence>
<feature type="signal peptide" evidence="6">
    <location>
        <begin position="1"/>
        <end position="17"/>
    </location>
</feature>
<name>A0A8T3CJE8_9TELE</name>
<dbReference type="PROSITE" id="PS51406">
    <property type="entry name" value="FIBRINOGEN_C_2"/>
    <property type="match status" value="1"/>
</dbReference>
<dbReference type="OrthoDB" id="8866652at2759"/>
<evidence type="ECO:0000259" key="7">
    <source>
        <dbReference type="PROSITE" id="PS51406"/>
    </source>
</evidence>
<evidence type="ECO:0000256" key="4">
    <source>
        <dbReference type="ARBA" id="ARBA00023180"/>
    </source>
</evidence>
<dbReference type="Gene3D" id="3.90.215.10">
    <property type="entry name" value="Gamma Fibrinogen, chain A, domain 1"/>
    <property type="match status" value="1"/>
</dbReference>
<dbReference type="CDD" id="cd00087">
    <property type="entry name" value="FReD"/>
    <property type="match status" value="1"/>
</dbReference>
<gene>
    <name evidence="8" type="ORF">AGOR_G00242700</name>
</gene>
<proteinExistence type="predicted"/>
<dbReference type="PANTHER" id="PTHR47221:SF5">
    <property type="entry name" value="FIBRINOGEN C-TERMINAL DOMAIN-CONTAINING PROTEIN"/>
    <property type="match status" value="1"/>
</dbReference>
<dbReference type="GO" id="GO:0070527">
    <property type="term" value="P:platelet aggregation"/>
    <property type="evidence" value="ECO:0007669"/>
    <property type="project" value="TreeGrafter"/>
</dbReference>
<evidence type="ECO:0000313" key="9">
    <source>
        <dbReference type="Proteomes" id="UP000829720"/>
    </source>
</evidence>
<comment type="subcellular location">
    <subcellularLocation>
        <location evidence="1">Secreted</location>
    </subcellularLocation>
</comment>
<dbReference type="GO" id="GO:0005201">
    <property type="term" value="F:extracellular matrix structural constituent"/>
    <property type="evidence" value="ECO:0007669"/>
    <property type="project" value="TreeGrafter"/>
</dbReference>
<evidence type="ECO:0000256" key="1">
    <source>
        <dbReference type="ARBA" id="ARBA00004613"/>
    </source>
</evidence>
<feature type="domain" description="Fibrinogen C-terminal" evidence="7">
    <location>
        <begin position="241"/>
        <end position="459"/>
    </location>
</feature>
<dbReference type="GO" id="GO:0034116">
    <property type="term" value="P:positive regulation of heterotypic cell-cell adhesion"/>
    <property type="evidence" value="ECO:0007669"/>
    <property type="project" value="TreeGrafter"/>
</dbReference>
<dbReference type="Gene3D" id="1.10.287.950">
    <property type="entry name" value="Methyl-accepting chemotaxis protein"/>
    <property type="match status" value="1"/>
</dbReference>
<keyword evidence="9" id="KW-1185">Reference proteome</keyword>